<sequence>MTPQRIANAILLDKTFAGYHLLVEGKKDITLYRKFIDRDSCKLKPTFGKYKQREVYDILEERGFKNKLGIRDADFIRMPNNPKFDASYNKSIFLTDYHDSEGMIVNSNAFNDWIVSISNDNDITSFSEKIGDIYDLAYQLCFPLACLRLANKRFNLGLSFKPEKPEGNKFKFKKLICDKKFDFLGVDNLINVIWEYSKNRGKEVATRAEIKLKLELVMEELQVDLREVVNGHDLCEVLFIVCSKGLKSKSKLLNDSDSVEEMLALSYGHAYFQRSNLFEKIDEWQKKQGVSIIRTP</sequence>
<comment type="caution">
    <text evidence="1">The sequence shown here is derived from an EMBL/GenBank/DDBJ whole genome shotgun (WGS) entry which is preliminary data.</text>
</comment>
<dbReference type="EMBL" id="MJMI01000020">
    <property type="protein sequence ID" value="OLQ95660.1"/>
    <property type="molecule type" value="Genomic_DNA"/>
</dbReference>
<evidence type="ECO:0000313" key="1">
    <source>
        <dbReference type="EMBL" id="OLQ95660.1"/>
    </source>
</evidence>
<dbReference type="Proteomes" id="UP000186206">
    <property type="component" value="Unassembled WGS sequence"/>
</dbReference>
<proteinExistence type="predicted"/>
<evidence type="ECO:0000313" key="2">
    <source>
        <dbReference type="Proteomes" id="UP000186206"/>
    </source>
</evidence>
<keyword evidence="2" id="KW-1185">Reference proteome</keyword>
<dbReference type="RefSeq" id="WP_075647789.1">
    <property type="nucleotide sequence ID" value="NZ_AP019658.1"/>
</dbReference>
<reference evidence="1 2" key="1">
    <citation type="submission" date="2016-09" db="EMBL/GenBank/DDBJ databases">
        <title>Genomic Taxonomy of the Vibrionaceae.</title>
        <authorList>
            <person name="Gonzalez-Castillo A."/>
            <person name="Gomez-Gil B."/>
            <person name="Enciso-Ibarra K."/>
        </authorList>
    </citation>
    <scope>NUCLEOTIDE SEQUENCE [LARGE SCALE GENOMIC DNA]</scope>
    <source>
        <strain evidence="1 2">CAIM 1731</strain>
    </source>
</reference>
<gene>
    <name evidence="1" type="ORF">BIY21_20670</name>
</gene>
<accession>A0ABX3FN41</accession>
<protein>
    <recommendedName>
        <fullName evidence="3">DUF4435 domain-containing protein</fullName>
    </recommendedName>
</protein>
<evidence type="ECO:0008006" key="3">
    <source>
        <dbReference type="Google" id="ProtNLM"/>
    </source>
</evidence>
<name>A0ABX3FN41_9VIBR</name>
<organism evidence="1 2">
    <name type="scientific">Vibrio ponticus</name>
    <dbReference type="NCBI Taxonomy" id="265668"/>
    <lineage>
        <taxon>Bacteria</taxon>
        <taxon>Pseudomonadati</taxon>
        <taxon>Pseudomonadota</taxon>
        <taxon>Gammaproteobacteria</taxon>
        <taxon>Vibrionales</taxon>
        <taxon>Vibrionaceae</taxon>
        <taxon>Vibrio</taxon>
    </lineage>
</organism>